<reference evidence="1" key="1">
    <citation type="submission" date="2013-07" db="EMBL/GenBank/DDBJ databases">
        <title>The genome of an arbuscular mycorrhizal fungus provides insights into the evolution of the oldest plant symbiosis.</title>
        <authorList>
            <consortium name="DOE Joint Genome Institute"/>
            <person name="Tisserant E."/>
            <person name="Malbreil M."/>
            <person name="Kuo A."/>
            <person name="Kohler A."/>
            <person name="Symeonidi A."/>
            <person name="Balestrini R."/>
            <person name="Charron P."/>
            <person name="Duensing N."/>
            <person name="Frei-dit-Frey N."/>
            <person name="Gianinazzi-Pearson V."/>
            <person name="Gilbert B."/>
            <person name="Handa Y."/>
            <person name="Hijri M."/>
            <person name="Kaul R."/>
            <person name="Kawaguchi M."/>
            <person name="Krajinski F."/>
            <person name="Lammers P."/>
            <person name="Lapierre D."/>
            <person name="Masclaux F.G."/>
            <person name="Murat C."/>
            <person name="Morin E."/>
            <person name="Ndikumana S."/>
            <person name="Pagni M."/>
            <person name="Petitpierre D."/>
            <person name="Requena N."/>
            <person name="Rosikiewicz P."/>
            <person name="Riley R."/>
            <person name="Saito K."/>
            <person name="San Clemente H."/>
            <person name="Shapiro H."/>
            <person name="van Tuinen D."/>
            <person name="Becard G."/>
            <person name="Bonfante P."/>
            <person name="Paszkowski U."/>
            <person name="Shachar-Hill Y."/>
            <person name="Young J.P."/>
            <person name="Sanders I.R."/>
            <person name="Henrissat B."/>
            <person name="Rensing S.A."/>
            <person name="Grigoriev I.V."/>
            <person name="Corradi N."/>
            <person name="Roux C."/>
            <person name="Martin F."/>
        </authorList>
    </citation>
    <scope>NUCLEOTIDE SEQUENCE</scope>
    <source>
        <strain evidence="1">DAOM 197198</strain>
    </source>
</reference>
<dbReference type="EMBL" id="KI299135">
    <property type="protein sequence ID" value="ERZ97980.1"/>
    <property type="molecule type" value="Genomic_DNA"/>
</dbReference>
<protein>
    <submittedName>
        <fullName evidence="1">Uncharacterized protein</fullName>
    </submittedName>
</protein>
<gene>
    <name evidence="1" type="ORF">GLOINDRAFT_11007</name>
</gene>
<sequence length="86" mass="10491">MTPSMLYNHRFIVKTLYLNNNSINRRRRRLQFNRIQLNRRIRLLLVPSSINILNNNNTLRRMRELPPQQNIDDEFAEQLFNGTTFF</sequence>
<proteinExistence type="predicted"/>
<accession>U9T3Q8</accession>
<dbReference type="AlphaFoldDB" id="U9T3Q8"/>
<evidence type="ECO:0000313" key="1">
    <source>
        <dbReference type="EMBL" id="ERZ97980.1"/>
    </source>
</evidence>
<organism evidence="1">
    <name type="scientific">Rhizophagus irregularis (strain DAOM 181602 / DAOM 197198 / MUCL 43194)</name>
    <name type="common">Arbuscular mycorrhizal fungus</name>
    <name type="synonym">Glomus intraradices</name>
    <dbReference type="NCBI Taxonomy" id="747089"/>
    <lineage>
        <taxon>Eukaryota</taxon>
        <taxon>Fungi</taxon>
        <taxon>Fungi incertae sedis</taxon>
        <taxon>Mucoromycota</taxon>
        <taxon>Glomeromycotina</taxon>
        <taxon>Glomeromycetes</taxon>
        <taxon>Glomerales</taxon>
        <taxon>Glomeraceae</taxon>
        <taxon>Rhizophagus</taxon>
    </lineage>
</organism>
<dbReference type="HOGENOM" id="CLU_2499041_0_0_1"/>
<name>U9T3Q8_RHIID</name>